<name>A0A081FU97_9GAMM</name>
<dbReference type="EMBL" id="JMQN01000057">
    <property type="protein sequence ID" value="KEA62102.1"/>
    <property type="molecule type" value="Genomic_DNA"/>
</dbReference>
<evidence type="ECO:0000313" key="2">
    <source>
        <dbReference type="EMBL" id="KEA62102.1"/>
    </source>
</evidence>
<dbReference type="PATRIC" id="fig|1232683.4.peg.3703"/>
<dbReference type="Pfam" id="PF24346">
    <property type="entry name" value="DUF7507"/>
    <property type="match status" value="2"/>
</dbReference>
<feature type="domain" description="DUF7507" evidence="1">
    <location>
        <begin position="521"/>
        <end position="592"/>
    </location>
</feature>
<proteinExistence type="predicted"/>
<dbReference type="InterPro" id="IPR055354">
    <property type="entry name" value="DUF7507"/>
</dbReference>
<dbReference type="RefSeq" id="WP_051693115.1">
    <property type="nucleotide sequence ID" value="NZ_JMQN01000057.1"/>
</dbReference>
<comment type="caution">
    <text evidence="2">The sequence shown here is derived from an EMBL/GenBank/DDBJ whole genome shotgun (WGS) entry which is preliminary data.</text>
</comment>
<evidence type="ECO:0000259" key="1">
    <source>
        <dbReference type="Pfam" id="PF24346"/>
    </source>
</evidence>
<dbReference type="NCBIfam" id="TIGR01451">
    <property type="entry name" value="B_ant_repeat"/>
    <property type="match status" value="1"/>
</dbReference>
<gene>
    <name evidence="2" type="ORF">ADIMK_3763</name>
</gene>
<dbReference type="eggNOG" id="COG1361">
    <property type="taxonomic scope" value="Bacteria"/>
</dbReference>
<feature type="domain" description="DUF7507" evidence="1">
    <location>
        <begin position="742"/>
        <end position="817"/>
    </location>
</feature>
<evidence type="ECO:0000313" key="3">
    <source>
        <dbReference type="Proteomes" id="UP000028252"/>
    </source>
</evidence>
<accession>A0A081FU97</accession>
<reference evidence="2 3" key="1">
    <citation type="submission" date="2014-04" db="EMBL/GenBank/DDBJ databases">
        <title>Marinobacterium kochiensis sp. nov., isolated from sediment sample collected from Kochi backwaters in Kerala, India.</title>
        <authorList>
            <person name="Singh A."/>
            <person name="Pinnaka A.K."/>
        </authorList>
    </citation>
    <scope>NUCLEOTIDE SEQUENCE [LARGE SCALE GENOMIC DNA]</scope>
    <source>
        <strain evidence="2 3">AK27</strain>
    </source>
</reference>
<dbReference type="AlphaFoldDB" id="A0A081FU97"/>
<dbReference type="Proteomes" id="UP000028252">
    <property type="component" value="Unassembled WGS sequence"/>
</dbReference>
<keyword evidence="3" id="KW-1185">Reference proteome</keyword>
<organism evidence="2 3">
    <name type="scientific">Marinobacterium lacunae</name>
    <dbReference type="NCBI Taxonomy" id="1232683"/>
    <lineage>
        <taxon>Bacteria</taxon>
        <taxon>Pseudomonadati</taxon>
        <taxon>Pseudomonadota</taxon>
        <taxon>Gammaproteobacteria</taxon>
        <taxon>Oceanospirillales</taxon>
        <taxon>Oceanospirillaceae</taxon>
        <taxon>Marinobacterium</taxon>
    </lineage>
</organism>
<dbReference type="InterPro" id="IPR047589">
    <property type="entry name" value="DUF11_rpt"/>
</dbReference>
<sequence length="983" mass="101335">MKKSLSFLKLPFFRVLSFVIGAIMAAGLVTALTVKAVDELGVFELDGNAVAEATAGDDWNTPPDSGSAIAFTGILADPPPLTIFTGGGSKDVNDVFEWKYTEGSSPPKDEITNAYAAAYINTLDTGVHSPGDLIITFGLDRFANNGDAFAGFWFFQDEVGLGPDGQFVGEHQVGDILVLVEYPQGANAMPEVKVYEWNPALQDAAPNLHQLFSGTAECNAAHTGPACAITNHQDETAPWPYDPKFGTEGTFPFESFFEGGINVSYLLGGEAPCFSSFLAETRSSRSETAQLKDFVLGAFDVCSIEVTKECSAEVVSEGDQVMVSFGGTVTNTGGLDLMVTVEDDMGTPGDTSDDQVVFGPQMLAAGASANYSGSFNTMDISSHDVVIATGTRGSASVMASDFADCDAYVNEVLDVDKSCIASLSTDGTVVNVEFSGTVYNNGNTKLTNVSVVDDGGTPGDTSDDTTVNIGDLAPGASAPYSGSYQTTNTSPTDMVYASATSALTGASLNDDASAACAPDITPAIEVTKSCLATINAVGDGLEVTFEGTVTNTGNEALTNVEVYDDYGNGLELVATIGQLNVGQSAPYSGSFMLSGVASSTDTAYASGNGLLSGSPVSDDEDASCAPDVLPAITISKECIADINSGGTGIDVSFFGTVTNTGNVALNDVMVVDDNGTPGDTSDDVQVLGPITLYIGESANYSGSFGASGASSTDVAYASANDALTGAPVASQDDAFCAADILPAIDVTKECTDPAVYGDPIAFFGTVTNTGNVALNNVTVVDDNGTPGDTSDDVMVLGPISLDIGASANYSGDYLVLAEGPSTDIVVASGDDAIEGAPVSAFDDATCVVPPPPGFEGCTPGYWKQDQHFDSWTSPYYPNMLMTTAGFIFPNGAGLFGNLADQTLLEALNYGGGDTLQEAAQILMRAAVASLLNAASGDVDFPWSVDDVINMTNAALASKDRQTMLNLAHDLDDDNNGPDGCPLN</sequence>
<dbReference type="OrthoDB" id="6257262at2"/>
<protein>
    <submittedName>
        <fullName evidence="2">Putative internalin</fullName>
    </submittedName>
</protein>
<dbReference type="STRING" id="1232683.ADIMK_3763"/>